<dbReference type="Proteomes" id="UP000095282">
    <property type="component" value="Unplaced"/>
</dbReference>
<dbReference type="PANTHER" id="PTHR34005">
    <property type="entry name" value="PROTEIN CBG15054-RELATED"/>
    <property type="match status" value="1"/>
</dbReference>
<dbReference type="WBParaSite" id="Csp11.Scaffold630.g17215.t1">
    <property type="protein sequence ID" value="Csp11.Scaffold630.g17215.t1"/>
    <property type="gene ID" value="Csp11.Scaffold630.g17215"/>
</dbReference>
<dbReference type="InterPro" id="IPR005514">
    <property type="entry name" value="DUF316"/>
</dbReference>
<keyword evidence="3" id="KW-1185">Reference proteome</keyword>
<evidence type="ECO:0000313" key="4">
    <source>
        <dbReference type="WBParaSite" id="Csp11.Scaffold630.g17215.t1"/>
    </source>
</evidence>
<evidence type="ECO:0000313" key="3">
    <source>
        <dbReference type="Proteomes" id="UP000095282"/>
    </source>
</evidence>
<name>A0A1I7ULP7_9PELO</name>
<keyword evidence="2" id="KW-0732">Signal</keyword>
<sequence length="595" mass="67563">MKAKQLLLNKLLIFFLIFELTNAFRKLTEIENEERLKNCGKPPDPTSTLYTARQHNWWAGHVVDPKWQQNVLWRIGVVLISPYHAVLSANLITDYKFTPVDCKMSAALFSPLSKNTFSSIPTYLKVSGIREINFSLSKAGHNSFEVDNLVLYGNCKRPESSLVIAEFKKALPIPYACFPDGEFYTSDTKMNAIIPYIIRHDESGVDFPYADKNEAVFGPCQYGRFCWAGYNRQRIGNSFGSQFSLPIVSVGDRPIVLGFAQNLKIAEKSFELLDFRQFSGPLCEDYGICPPRPNTTTIVTIGTTTTTSTTTETTTTTMTTTTAPTTTTVPPHVPAFIADSEIMDFETDFVGTGSEVEHLYAPENATIYFWLDEAGPKTPFKVANWSFYGDCRTPREENSFVMAEFEQKIPVPYACFPEHDSFYSARKLPMAIIPYRVVEPNQDPIFTQYSNGIFDECVDQRFSKWCWRGFKYNYVGHLDDIGYSRPLITSNYDRPTIVGFAWGHYLDRIREFFSLTPIRDYSSVLCEEFGICRGPGTTTVPTTLPPTTVYVPELIADFETMDFESDYNVTRKERTRSSARYSGFFLISIVLGLIQ</sequence>
<evidence type="ECO:0000256" key="2">
    <source>
        <dbReference type="SAM" id="SignalP"/>
    </source>
</evidence>
<reference evidence="4" key="1">
    <citation type="submission" date="2016-11" db="UniProtKB">
        <authorList>
            <consortium name="WormBaseParasite"/>
        </authorList>
    </citation>
    <scope>IDENTIFICATION</scope>
</reference>
<dbReference type="Pfam" id="PF03761">
    <property type="entry name" value="DUF316"/>
    <property type="match status" value="1"/>
</dbReference>
<proteinExistence type="predicted"/>
<feature type="signal peptide" evidence="2">
    <location>
        <begin position="1"/>
        <end position="23"/>
    </location>
</feature>
<organism evidence="3 4">
    <name type="scientific">Caenorhabditis tropicalis</name>
    <dbReference type="NCBI Taxonomy" id="1561998"/>
    <lineage>
        <taxon>Eukaryota</taxon>
        <taxon>Metazoa</taxon>
        <taxon>Ecdysozoa</taxon>
        <taxon>Nematoda</taxon>
        <taxon>Chromadorea</taxon>
        <taxon>Rhabditida</taxon>
        <taxon>Rhabditina</taxon>
        <taxon>Rhabditomorpha</taxon>
        <taxon>Rhabditoidea</taxon>
        <taxon>Rhabditidae</taxon>
        <taxon>Peloderinae</taxon>
        <taxon>Caenorhabditis</taxon>
    </lineage>
</organism>
<dbReference type="AlphaFoldDB" id="A0A1I7ULP7"/>
<feature type="chain" id="PRO_5009309027" evidence="2">
    <location>
        <begin position="24"/>
        <end position="595"/>
    </location>
</feature>
<dbReference type="PANTHER" id="PTHR34005:SF2">
    <property type="entry name" value="DUF4817 DOMAIN-CONTAINING PROTEIN-RELATED"/>
    <property type="match status" value="1"/>
</dbReference>
<dbReference type="eggNOG" id="ENOG502TIT5">
    <property type="taxonomic scope" value="Eukaryota"/>
</dbReference>
<evidence type="ECO:0000256" key="1">
    <source>
        <dbReference type="SAM" id="MobiDB-lite"/>
    </source>
</evidence>
<feature type="region of interest" description="Disordered" evidence="1">
    <location>
        <begin position="305"/>
        <end position="328"/>
    </location>
</feature>
<protein>
    <submittedName>
        <fullName evidence="4">Peptidase A1 domain-containing protein</fullName>
    </submittedName>
</protein>
<accession>A0A1I7ULP7</accession>